<dbReference type="InterPro" id="IPR029061">
    <property type="entry name" value="THDP-binding"/>
</dbReference>
<evidence type="ECO:0000259" key="7">
    <source>
        <dbReference type="Pfam" id="PF02776"/>
    </source>
</evidence>
<dbReference type="InterPro" id="IPR012001">
    <property type="entry name" value="Thiamin_PyroP_enz_TPP-bd_dom"/>
</dbReference>
<evidence type="ECO:0000259" key="6">
    <source>
        <dbReference type="Pfam" id="PF02775"/>
    </source>
</evidence>
<dbReference type="Proteomes" id="UP001589789">
    <property type="component" value="Unassembled WGS sequence"/>
</dbReference>
<dbReference type="RefSeq" id="WP_377049339.1">
    <property type="nucleotide sequence ID" value="NZ_JBHLVZ010000003.1"/>
</dbReference>
<sequence>MLITGAELIARCLITNGITHAFNVPGVGIHPLLDALKRHHGSIRYLTGPSETAVGLMADGFGRATGRPAFVNLYHASGTALAFMGLTTAWADRSPMLFTTTTGSRRLERRDQYATVPGDITEATRQFTKWSWEVPMAERIPEAIARATLIASTPPMGPVHLAFPMDLYTEEVDEEVVAALAPMARPDRLRLFREAPADPAGIAAAVGLLREARRPLLVAGGDVTQLRAVPALVALAEALSAPVMSEPYVAYLGFPNDHPLYAGRFSPASPVVQEADVVLVAGAEFTASTPTSTLPPETAKVIFLSPDLLDFGKQIWADVGLLGHPAATLRALAESLAADGRSPERLSWAAEHGSARQVRLGKVARQGREETPVRVPRLIDEVQAAFGDDAILVDHSTTGTAYMLDLCRLGDPSRYFGISARASAQGWGLPAAIGIQLAVPDRRVVVVVGDGGFMFTGNSLHAAALWKAPVVVIVLRNGGWHDVAQGARANRGWTEAELSSFGWLADPPVDYVGFARSLGVAGLRVERVEDLAPALQAARDAACPMLIEVNTDPGAVDYYIDWTRR</sequence>
<feature type="domain" description="Thiamine pyrophosphate enzyme TPP-binding" evidence="6">
    <location>
        <begin position="404"/>
        <end position="549"/>
    </location>
</feature>
<dbReference type="PANTHER" id="PTHR18968:SF13">
    <property type="entry name" value="ACETOLACTATE SYNTHASE CATALYTIC SUBUNIT, MITOCHONDRIAL"/>
    <property type="match status" value="1"/>
</dbReference>
<evidence type="ECO:0000256" key="2">
    <source>
        <dbReference type="ARBA" id="ARBA00007812"/>
    </source>
</evidence>
<evidence type="ECO:0000256" key="1">
    <source>
        <dbReference type="ARBA" id="ARBA00001964"/>
    </source>
</evidence>
<dbReference type="InterPro" id="IPR011766">
    <property type="entry name" value="TPP_enzyme_TPP-bd"/>
</dbReference>
<organism evidence="8 9">
    <name type="scientific">Muricoccus vinaceus</name>
    <dbReference type="NCBI Taxonomy" id="424704"/>
    <lineage>
        <taxon>Bacteria</taxon>
        <taxon>Pseudomonadati</taxon>
        <taxon>Pseudomonadota</taxon>
        <taxon>Alphaproteobacteria</taxon>
        <taxon>Acetobacterales</taxon>
        <taxon>Roseomonadaceae</taxon>
        <taxon>Muricoccus</taxon>
    </lineage>
</organism>
<dbReference type="SUPFAM" id="SSF52467">
    <property type="entry name" value="DHS-like NAD/FAD-binding domain"/>
    <property type="match status" value="1"/>
</dbReference>
<dbReference type="PROSITE" id="PS00187">
    <property type="entry name" value="TPP_ENZYMES"/>
    <property type="match status" value="1"/>
</dbReference>
<dbReference type="CDD" id="cd07035">
    <property type="entry name" value="TPP_PYR_POX_like"/>
    <property type="match status" value="1"/>
</dbReference>
<keyword evidence="3 4" id="KW-0786">Thiamine pyrophosphate</keyword>
<comment type="cofactor">
    <cofactor evidence="1">
        <name>thiamine diphosphate</name>
        <dbReference type="ChEBI" id="CHEBI:58937"/>
    </cofactor>
</comment>
<dbReference type="Pfam" id="PF02776">
    <property type="entry name" value="TPP_enzyme_N"/>
    <property type="match status" value="1"/>
</dbReference>
<evidence type="ECO:0000259" key="5">
    <source>
        <dbReference type="Pfam" id="PF00205"/>
    </source>
</evidence>
<evidence type="ECO:0000256" key="3">
    <source>
        <dbReference type="ARBA" id="ARBA00023052"/>
    </source>
</evidence>
<dbReference type="Gene3D" id="3.40.50.970">
    <property type="match status" value="2"/>
</dbReference>
<evidence type="ECO:0000256" key="4">
    <source>
        <dbReference type="RuleBase" id="RU362132"/>
    </source>
</evidence>
<dbReference type="Pfam" id="PF02775">
    <property type="entry name" value="TPP_enzyme_C"/>
    <property type="match status" value="1"/>
</dbReference>
<reference evidence="8 9" key="1">
    <citation type="submission" date="2024-09" db="EMBL/GenBank/DDBJ databases">
        <authorList>
            <person name="Sun Q."/>
            <person name="Mori K."/>
        </authorList>
    </citation>
    <scope>NUCLEOTIDE SEQUENCE [LARGE SCALE GENOMIC DNA]</scope>
    <source>
        <strain evidence="8 9">CCM 7468</strain>
    </source>
</reference>
<accession>A0ABV6IPM1</accession>
<gene>
    <name evidence="8" type="ORF">ACFFIC_06420</name>
</gene>
<feature type="domain" description="Thiamine pyrophosphate enzyme central" evidence="5">
    <location>
        <begin position="202"/>
        <end position="332"/>
    </location>
</feature>
<keyword evidence="9" id="KW-1185">Reference proteome</keyword>
<dbReference type="InterPro" id="IPR000399">
    <property type="entry name" value="TPP-bd_CS"/>
</dbReference>
<dbReference type="Pfam" id="PF00205">
    <property type="entry name" value="TPP_enzyme_M"/>
    <property type="match status" value="1"/>
</dbReference>
<proteinExistence type="inferred from homology"/>
<dbReference type="InterPro" id="IPR012000">
    <property type="entry name" value="Thiamin_PyroP_enz_cen_dom"/>
</dbReference>
<evidence type="ECO:0000313" key="9">
    <source>
        <dbReference type="Proteomes" id="UP001589789"/>
    </source>
</evidence>
<name>A0ABV6IPM1_9PROT</name>
<dbReference type="InterPro" id="IPR045229">
    <property type="entry name" value="TPP_enz"/>
</dbReference>
<evidence type="ECO:0000313" key="8">
    <source>
        <dbReference type="EMBL" id="MFC0385184.1"/>
    </source>
</evidence>
<dbReference type="SUPFAM" id="SSF52518">
    <property type="entry name" value="Thiamin diphosphate-binding fold (THDP-binding)"/>
    <property type="match status" value="2"/>
</dbReference>
<dbReference type="Gene3D" id="3.40.50.1220">
    <property type="entry name" value="TPP-binding domain"/>
    <property type="match status" value="1"/>
</dbReference>
<protein>
    <submittedName>
        <fullName evidence="8">Thiamine pyrophosphate-binding protein</fullName>
    </submittedName>
</protein>
<feature type="domain" description="Thiamine pyrophosphate enzyme N-terminal TPP-binding" evidence="7">
    <location>
        <begin position="4"/>
        <end position="111"/>
    </location>
</feature>
<comment type="similarity">
    <text evidence="2 4">Belongs to the TPP enzyme family.</text>
</comment>
<comment type="caution">
    <text evidence="8">The sequence shown here is derived from an EMBL/GenBank/DDBJ whole genome shotgun (WGS) entry which is preliminary data.</text>
</comment>
<dbReference type="PANTHER" id="PTHR18968">
    <property type="entry name" value="THIAMINE PYROPHOSPHATE ENZYMES"/>
    <property type="match status" value="1"/>
</dbReference>
<dbReference type="EMBL" id="JBHLVZ010000003">
    <property type="protein sequence ID" value="MFC0385184.1"/>
    <property type="molecule type" value="Genomic_DNA"/>
</dbReference>
<dbReference type="InterPro" id="IPR029035">
    <property type="entry name" value="DHS-like_NAD/FAD-binding_dom"/>
</dbReference>